<protein>
    <submittedName>
        <fullName evidence="3">SRSO17 transposase</fullName>
    </submittedName>
</protein>
<dbReference type="EMBL" id="FXUL01000030">
    <property type="protein sequence ID" value="SMP79049.1"/>
    <property type="molecule type" value="Genomic_DNA"/>
</dbReference>
<feature type="compositionally biased region" description="Polar residues" evidence="1">
    <location>
        <begin position="450"/>
        <end position="460"/>
    </location>
</feature>
<dbReference type="InterPro" id="IPR039365">
    <property type="entry name" value="IS701-like"/>
</dbReference>
<evidence type="ECO:0000313" key="4">
    <source>
        <dbReference type="Proteomes" id="UP001158049"/>
    </source>
</evidence>
<sequence>MTARRPCPPAPGPLEDYAKLFDPLFHSLAQRRSFRTYLAGLLAPRDRPKTLTALAGAEPLIQAQTAPVQQLQFFLSESSWDADAMTARTLQLLGEDTLTASDANGVLVVDDTGDRKDGSATDHVARQYLGSVGKIDNGIVAVTTLWANEQRYYPLHVAPYTPESRLPEGKKDPAFHSKPQLALTLVKRALAAGIAFKAIVADCFYGDHRELVASLRQRHLPFVLSHRGSVGRGWAPEDMAHSFNEALDELRPRDWHKVTRHFRDGHTERWWAAELIFLNYGPGKPVRAICATTDRQTLPELSTWYLTTNLCVEQAPLEEVVRLYGLRHWVEQGYKQMKDELGWADFMVRSDQAIRRHWLLVCCAFAFCWWQEARQARQHALVDSPVRKKKPAGTVADAMSLAASATVSAGLADATELAHALLAPLHRQAPTHRICHAGTIPHRNGRGRNQPLSPLITNYR</sequence>
<accession>A0ABY1QRT3</accession>
<keyword evidence="4" id="KW-1185">Reference proteome</keyword>
<evidence type="ECO:0000259" key="2">
    <source>
        <dbReference type="Pfam" id="PF13546"/>
    </source>
</evidence>
<gene>
    <name evidence="3" type="ORF">SAMN06295970_13043</name>
</gene>
<evidence type="ECO:0000256" key="1">
    <source>
        <dbReference type="SAM" id="MobiDB-lite"/>
    </source>
</evidence>
<proteinExistence type="predicted"/>
<name>A0ABY1QRT3_9BURK</name>
<dbReference type="NCBIfam" id="NF033540">
    <property type="entry name" value="transpos_IS701"/>
    <property type="match status" value="1"/>
</dbReference>
<dbReference type="Pfam" id="PF13546">
    <property type="entry name" value="DDE_5"/>
    <property type="match status" value="1"/>
</dbReference>
<feature type="region of interest" description="Disordered" evidence="1">
    <location>
        <begin position="437"/>
        <end position="460"/>
    </location>
</feature>
<dbReference type="SUPFAM" id="SSF53098">
    <property type="entry name" value="Ribonuclease H-like"/>
    <property type="match status" value="1"/>
</dbReference>
<dbReference type="RefSeq" id="WP_283445208.1">
    <property type="nucleotide sequence ID" value="NZ_FXUL01000030.1"/>
</dbReference>
<organism evidence="3 4">
    <name type="scientific">Noviherbaspirillum suwonense</name>
    <dbReference type="NCBI Taxonomy" id="1224511"/>
    <lineage>
        <taxon>Bacteria</taxon>
        <taxon>Pseudomonadati</taxon>
        <taxon>Pseudomonadota</taxon>
        <taxon>Betaproteobacteria</taxon>
        <taxon>Burkholderiales</taxon>
        <taxon>Oxalobacteraceae</taxon>
        <taxon>Noviherbaspirillum</taxon>
    </lineage>
</organism>
<comment type="caution">
    <text evidence="3">The sequence shown here is derived from an EMBL/GenBank/DDBJ whole genome shotgun (WGS) entry which is preliminary data.</text>
</comment>
<evidence type="ECO:0000313" key="3">
    <source>
        <dbReference type="EMBL" id="SMP79049.1"/>
    </source>
</evidence>
<reference evidence="3 4" key="1">
    <citation type="submission" date="2017-05" db="EMBL/GenBank/DDBJ databases">
        <authorList>
            <person name="Varghese N."/>
            <person name="Submissions S."/>
        </authorList>
    </citation>
    <scope>NUCLEOTIDE SEQUENCE [LARGE SCALE GENOMIC DNA]</scope>
    <source>
        <strain evidence="3 4">DSM 26001</strain>
    </source>
</reference>
<dbReference type="PANTHER" id="PTHR33627">
    <property type="entry name" value="TRANSPOSASE"/>
    <property type="match status" value="1"/>
</dbReference>
<dbReference type="InterPro" id="IPR012337">
    <property type="entry name" value="RNaseH-like_sf"/>
</dbReference>
<dbReference type="PANTHER" id="PTHR33627:SF1">
    <property type="entry name" value="TRANSPOSASE"/>
    <property type="match status" value="1"/>
</dbReference>
<dbReference type="Proteomes" id="UP001158049">
    <property type="component" value="Unassembled WGS sequence"/>
</dbReference>
<feature type="domain" description="Transposase IS701-like DDE" evidence="2">
    <location>
        <begin position="23"/>
        <end position="227"/>
    </location>
</feature>
<dbReference type="InterPro" id="IPR038721">
    <property type="entry name" value="IS701-like_DDE_dom"/>
</dbReference>